<dbReference type="Proteomes" id="UP000006657">
    <property type="component" value="Chromosome"/>
</dbReference>
<accession>F9Z646</accession>
<dbReference type="STRING" id="709991.Odosp_0541"/>
<reference evidence="1 2" key="1">
    <citation type="journal article" date="2011" name="Stand. Genomic Sci.">
        <title>Complete genome sequence of Odoribacter splanchnicus type strain (1651/6).</title>
        <authorList>
            <consortium name="US DOE Joint Genome Institute (JGI-PGF)"/>
            <person name="Goker M."/>
            <person name="Gronow S."/>
            <person name="Zeytun A."/>
            <person name="Nolan M."/>
            <person name="Lucas S."/>
            <person name="Lapidus A."/>
            <person name="Hammon N."/>
            <person name="Deshpande S."/>
            <person name="Cheng J.F."/>
            <person name="Pitluck S."/>
            <person name="Liolios K."/>
            <person name="Pagani I."/>
            <person name="Ivanova N."/>
            <person name="Mavromatis K."/>
            <person name="Ovchinikova G."/>
            <person name="Pati A."/>
            <person name="Tapia R."/>
            <person name="Han C."/>
            <person name="Goodwin L."/>
            <person name="Chen A."/>
            <person name="Palaniappan K."/>
            <person name="Land M."/>
            <person name="Hauser L."/>
            <person name="Jeffries C.D."/>
            <person name="Brambilla E.M."/>
            <person name="Rohde M."/>
            <person name="Detter J.C."/>
            <person name="Woyke T."/>
            <person name="Bristow J."/>
            <person name="Markowitz V."/>
            <person name="Hugenholtz P."/>
            <person name="Eisen J.A."/>
            <person name="Kyrpides N.C."/>
            <person name="Klenk H.P."/>
        </authorList>
    </citation>
    <scope>NUCLEOTIDE SEQUENCE [LARGE SCALE GENOMIC DNA]</scope>
    <source>
        <strain evidence="2">ATCC 29572 / DSM 20712 / JCM 15291 / NCTC 10825 / 1651/6</strain>
    </source>
</reference>
<keyword evidence="2" id="KW-1185">Reference proteome</keyword>
<evidence type="ECO:0000313" key="2">
    <source>
        <dbReference type="Proteomes" id="UP000006657"/>
    </source>
</evidence>
<dbReference type="AlphaFoldDB" id="F9Z646"/>
<protein>
    <submittedName>
        <fullName evidence="1">Uncharacterized protein</fullName>
    </submittedName>
</protein>
<dbReference type="PaxDb" id="709991-Odosp_0541"/>
<proteinExistence type="predicted"/>
<evidence type="ECO:0000313" key="1">
    <source>
        <dbReference type="EMBL" id="ADY31625.1"/>
    </source>
</evidence>
<sequence length="36" mass="3800">MKKVGGKLLGFVFGVGILFALLPEKQAGAQDLLINI</sequence>
<dbReference type="HOGENOM" id="CLU_3357357_0_0_10"/>
<dbReference type="EMBL" id="CP002544">
    <property type="protein sequence ID" value="ADY31625.1"/>
    <property type="molecule type" value="Genomic_DNA"/>
</dbReference>
<organism evidence="1 2">
    <name type="scientific">Odoribacter splanchnicus (strain ATCC 29572 / DSM 20712 / CIP 104287 / JCM 15291 / NCTC 10825 / 1651/6)</name>
    <name type="common">Bacteroides splanchnicus</name>
    <dbReference type="NCBI Taxonomy" id="709991"/>
    <lineage>
        <taxon>Bacteria</taxon>
        <taxon>Pseudomonadati</taxon>
        <taxon>Bacteroidota</taxon>
        <taxon>Bacteroidia</taxon>
        <taxon>Bacteroidales</taxon>
        <taxon>Odoribacteraceae</taxon>
        <taxon>Odoribacter</taxon>
    </lineage>
</organism>
<gene>
    <name evidence="1" type="ordered locus">Odosp_0541</name>
</gene>
<name>F9Z646_ODOSD</name>
<dbReference type="KEGG" id="osp:Odosp_0541"/>